<comment type="subcellular location">
    <subcellularLocation>
        <location evidence="1">Endomembrane system</location>
        <topology evidence="1">Multi-pass membrane protein</topology>
    </subcellularLocation>
    <subcellularLocation>
        <location evidence="13 14">Endoplasmic reticulum membrane</location>
        <topology evidence="13 14">Multi-pass membrane protein</topology>
    </subcellularLocation>
</comment>
<evidence type="ECO:0000256" key="1">
    <source>
        <dbReference type="ARBA" id="ARBA00004127"/>
    </source>
</evidence>
<keyword evidence="7 13" id="KW-0256">Endoplasmic reticulum</keyword>
<dbReference type="GO" id="GO:0005789">
    <property type="term" value="C:endoplasmic reticulum membrane"/>
    <property type="evidence" value="ECO:0007669"/>
    <property type="project" value="UniProtKB-SubCell"/>
</dbReference>
<dbReference type="Pfam" id="PF04191">
    <property type="entry name" value="PEMT"/>
    <property type="match status" value="2"/>
</dbReference>
<feature type="transmembrane region" description="Helical" evidence="13 14">
    <location>
        <begin position="680"/>
        <end position="709"/>
    </location>
</feature>
<reference evidence="16 17" key="1">
    <citation type="submission" date="2018-11" db="EMBL/GenBank/DDBJ databases">
        <title>Genome sequence of Saitozyma podzolica DSM 27192.</title>
        <authorList>
            <person name="Aliyu H."/>
            <person name="Gorte O."/>
            <person name="Ochsenreither K."/>
        </authorList>
    </citation>
    <scope>NUCLEOTIDE SEQUENCE [LARGE SCALE GENOMIC DNA]</scope>
    <source>
        <strain evidence="16 17">DSM 27192</strain>
    </source>
</reference>
<evidence type="ECO:0000256" key="15">
    <source>
        <dbReference type="SAM" id="MobiDB-lite"/>
    </source>
</evidence>
<accession>A0A427YKD5</accession>
<comment type="pathway">
    <text evidence="13 14">Phospholipid metabolism; phosphatidylcholine biosynthesis.</text>
</comment>
<feature type="compositionally biased region" description="Low complexity" evidence="15">
    <location>
        <begin position="409"/>
        <end position="418"/>
    </location>
</feature>
<evidence type="ECO:0000313" key="16">
    <source>
        <dbReference type="EMBL" id="RSH91521.1"/>
    </source>
</evidence>
<evidence type="ECO:0000256" key="12">
    <source>
        <dbReference type="ARBA" id="ARBA00023264"/>
    </source>
</evidence>
<evidence type="ECO:0000256" key="14">
    <source>
        <dbReference type="RuleBase" id="RU361122"/>
    </source>
</evidence>
<dbReference type="STRING" id="1890683.A0A427YKD5"/>
<evidence type="ECO:0000256" key="5">
    <source>
        <dbReference type="ARBA" id="ARBA00022691"/>
    </source>
</evidence>
<feature type="transmembrane region" description="Helical" evidence="13 14">
    <location>
        <begin position="305"/>
        <end position="334"/>
    </location>
</feature>
<evidence type="ECO:0000256" key="6">
    <source>
        <dbReference type="ARBA" id="ARBA00022692"/>
    </source>
</evidence>
<keyword evidence="8 13" id="KW-1133">Transmembrane helix</keyword>
<dbReference type="PANTHER" id="PTHR32138">
    <property type="entry name" value="PHOSPHATIDYLETHANOLAMINE N-METHYLTRANSFERASE"/>
    <property type="match status" value="1"/>
</dbReference>
<feature type="compositionally biased region" description="Polar residues" evidence="15">
    <location>
        <begin position="1007"/>
        <end position="1040"/>
    </location>
</feature>
<keyword evidence="3 13" id="KW-0489">Methyltransferase</keyword>
<feature type="transmembrane region" description="Helical" evidence="13 14">
    <location>
        <begin position="239"/>
        <end position="255"/>
    </location>
</feature>
<evidence type="ECO:0000256" key="3">
    <source>
        <dbReference type="ARBA" id="ARBA00022603"/>
    </source>
</evidence>
<dbReference type="GO" id="GO:0032259">
    <property type="term" value="P:methylation"/>
    <property type="evidence" value="ECO:0007669"/>
    <property type="project" value="UniProtKB-KW"/>
</dbReference>
<keyword evidence="9 13" id="KW-0443">Lipid metabolism</keyword>
<comment type="caution">
    <text evidence="16">The sequence shown here is derived from an EMBL/GenBank/DDBJ whole genome shotgun (WGS) entry which is preliminary data.</text>
</comment>
<evidence type="ECO:0000256" key="7">
    <source>
        <dbReference type="ARBA" id="ARBA00022824"/>
    </source>
</evidence>
<comment type="function">
    <text evidence="13 14">Catalyzes the first step of the methylation pathway of phosphatidylcholine biosynthesis, the SAM-dependent methylation of phosphatidylethanolamine (PE) to phosphatidylmonomethylethanolamine (PMME).</text>
</comment>
<dbReference type="UniPathway" id="UPA00753"/>
<keyword evidence="17" id="KW-1185">Reference proteome</keyword>
<dbReference type="EC" id="2.1.1.17" evidence="13 14"/>
<comment type="similarity">
    <text evidence="13 14">Belongs to the class VI-like SAM-binding methyltransferase superfamily. CHO2 family.</text>
</comment>
<dbReference type="PROSITE" id="PS51598">
    <property type="entry name" value="SAM_CHO2"/>
    <property type="match status" value="1"/>
</dbReference>
<comment type="catalytic activity">
    <reaction evidence="13 14">
        <text>a 1,2-diacyl-sn-glycero-3-phosphoethanolamine + S-adenosyl-L-methionine = a 1,2-diacyl-sn-glycero-3-phospho-N-methylethanolamine + S-adenosyl-L-homocysteine + H(+)</text>
        <dbReference type="Rhea" id="RHEA:11164"/>
        <dbReference type="ChEBI" id="CHEBI:15378"/>
        <dbReference type="ChEBI" id="CHEBI:57856"/>
        <dbReference type="ChEBI" id="CHEBI:59789"/>
        <dbReference type="ChEBI" id="CHEBI:64573"/>
        <dbReference type="ChEBI" id="CHEBI:64612"/>
        <dbReference type="EC" id="2.1.1.17"/>
    </reaction>
</comment>
<evidence type="ECO:0000256" key="2">
    <source>
        <dbReference type="ARBA" id="ARBA00022516"/>
    </source>
</evidence>
<feature type="transmembrane region" description="Helical" evidence="13 14">
    <location>
        <begin position="267"/>
        <end position="285"/>
    </location>
</feature>
<keyword evidence="12 13" id="KW-1208">Phospholipid metabolism</keyword>
<proteinExistence type="inferred from homology"/>
<evidence type="ECO:0000256" key="11">
    <source>
        <dbReference type="ARBA" id="ARBA00023209"/>
    </source>
</evidence>
<keyword evidence="2 13" id="KW-0444">Lipid biosynthesis</keyword>
<keyword evidence="6 13" id="KW-0812">Transmembrane</keyword>
<dbReference type="AlphaFoldDB" id="A0A427YKD5"/>
<evidence type="ECO:0000256" key="8">
    <source>
        <dbReference type="ARBA" id="ARBA00022989"/>
    </source>
</evidence>
<feature type="transmembrane region" description="Helical" evidence="13 14">
    <location>
        <begin position="617"/>
        <end position="635"/>
    </location>
</feature>
<dbReference type="OrthoDB" id="4583at2759"/>
<feature type="transmembrane region" description="Helical" evidence="13 14">
    <location>
        <begin position="489"/>
        <end position="507"/>
    </location>
</feature>
<protein>
    <recommendedName>
        <fullName evidence="13 14">Phosphatidylethanolamine N-methyltransferase</fullName>
        <shortName evidence="13">PE methyltransferase</shortName>
        <shortName evidence="13 14">PEAMT</shortName>
        <shortName evidence="13">PEMT</shortName>
        <ecNumber evidence="13 14">2.1.1.17</ecNumber>
    </recommendedName>
</protein>
<dbReference type="Proteomes" id="UP000279259">
    <property type="component" value="Unassembled WGS sequence"/>
</dbReference>
<feature type="transmembrane region" description="Helical" evidence="13 14">
    <location>
        <begin position="116"/>
        <end position="140"/>
    </location>
</feature>
<evidence type="ECO:0000313" key="17">
    <source>
        <dbReference type="Proteomes" id="UP000279259"/>
    </source>
</evidence>
<dbReference type="HAMAP" id="MF_03217">
    <property type="entry name" value="PEMT"/>
    <property type="match status" value="1"/>
</dbReference>
<evidence type="ECO:0000256" key="10">
    <source>
        <dbReference type="ARBA" id="ARBA00023136"/>
    </source>
</evidence>
<name>A0A427YKD5_9TREE</name>
<sequence>MAAISPDGLQGDVPLPRPAPTPDGLRQRKAAPAPASESEHADASASSVGDSSDGKCKADVTWGKTPSGVVFRVPQTHSFFTTMLTTLHRSSLTRLTFLSLVAQPALFYLLRNHSIIRSAFFLLYFAFWRGAYDFGFAWLLRKQSEKRWIVRQLKIRGWLDINSESGGQEGREWAKWWKRELEMKMGEGYNWEDVPPEFNAWLMFRQLVDVVLLNDFVSYSCFAWSNLHFPPNHSTTMHIFRWAFGWALIFFNLWVKMDAHRVVKDYAWYWGDAFWLMVMQHDLVFDGVYEIAPHPMYSVGYAGYYGLSMVVGSYSVLFVSLAAHAAQFAFLLWFENPHIDRTYGGSKKPLASRIPLSWAQGSPAPSEIQLEESAPLGESSFSLTPEDAIDAATPAATEGETETEPELPELPANETTEPSIRKPRSDSSYSGTSISIAPTEALSKLGAGYKRPSTRGRARAVSMHDLTHRFFRKPVVVLWRLDVFRANDFALVVLILYAMVTLVPALPSQLALTAHFLHALGWRLFHSYGLGLLLRAQSKSKWLVRHYLKHYHYPGAEGGDAVDGTERETVVKRATEEAFGNWQVGYNISLVMTYVSFAGLAWKTYHLPMDWTVSGTILRHVLGLLLIALHIWAAVSSYEVLGDFGWLYSDFFLTEQIPSQLAYTGIYRFLNNPERSMGGAAFFGLWLISNSKLVLALAVISHLSHWWFLSTVERPHMKRLYGDRLRKDGGLTKTLKSVADKTLSTKAGKHGQDIKRVVQEVRGSIEKVEEKVTEAVEEFLDHARPMFSDMVNDTRILLQQSRERMIITRVASDISSYDASRYSMTLPTGSSVDVPRFHVGQPIGVSWTAPANHSRKDWIGIYRLGSCKSQLVTRISSVGKWMPIYEEEYDGDRPIKNPVNGDESPTRADAGEVVFRGDQLPWAPGQYELRYHHDGKHNVMSRVAPIEIYVNKPTRPSSYREVRSTLLNIVNLSLDSDPTLVPRSVKSANISTVTSCASLAEAGGLSTPNLLSSPKSASSETLSPKKTQAQLPSSPSSNVSLGDLVHCEADADAADEEDDDDIVDGRDPDDFSIMDENQARRITSLCEMAFGVQISVDVVVADANVGVLARRVVGARSLVAASVAKGSG</sequence>
<feature type="transmembrane region" description="Helical" evidence="13 14">
    <location>
        <begin position="584"/>
        <end position="605"/>
    </location>
</feature>
<feature type="transmembrane region" description="Helical" evidence="13 14">
    <location>
        <begin position="207"/>
        <end position="227"/>
    </location>
</feature>
<feature type="region of interest" description="Disordered" evidence="15">
    <location>
        <begin position="1"/>
        <end position="54"/>
    </location>
</feature>
<keyword evidence="11 13" id="KW-0594">Phospholipid biosynthesis</keyword>
<dbReference type="GO" id="GO:0006656">
    <property type="term" value="P:phosphatidylcholine biosynthetic process"/>
    <property type="evidence" value="ECO:0007669"/>
    <property type="project" value="UniProtKB-UniRule"/>
</dbReference>
<feature type="region of interest" description="Disordered" evidence="15">
    <location>
        <begin position="392"/>
        <end position="433"/>
    </location>
</feature>
<dbReference type="InterPro" id="IPR007318">
    <property type="entry name" value="Phopholipid_MeTrfase"/>
</dbReference>
<dbReference type="GO" id="GO:0004608">
    <property type="term" value="F:phosphatidylethanolamine N-methyltransferase activity"/>
    <property type="evidence" value="ECO:0007669"/>
    <property type="project" value="UniProtKB-UniRule"/>
</dbReference>
<dbReference type="Gene3D" id="1.20.120.1630">
    <property type="match status" value="1"/>
</dbReference>
<gene>
    <name evidence="16" type="primary">CHO2</name>
    <name evidence="16" type="ORF">EHS25_009820</name>
</gene>
<keyword evidence="10 13" id="KW-0472">Membrane</keyword>
<dbReference type="PANTHER" id="PTHR32138:SF0">
    <property type="entry name" value="PHOSPHATIDYLETHANOLAMINE N-METHYLTRANSFERASE"/>
    <property type="match status" value="1"/>
</dbReference>
<comment type="caution">
    <text evidence="13 14">Lacks conserved residue(s) required for the propagation of feature annotation.</text>
</comment>
<evidence type="ECO:0000256" key="9">
    <source>
        <dbReference type="ARBA" id="ARBA00023098"/>
    </source>
</evidence>
<feature type="region of interest" description="Disordered" evidence="15">
    <location>
        <begin position="1007"/>
        <end position="1041"/>
    </location>
</feature>
<organism evidence="16 17">
    <name type="scientific">Saitozyma podzolica</name>
    <dbReference type="NCBI Taxonomy" id="1890683"/>
    <lineage>
        <taxon>Eukaryota</taxon>
        <taxon>Fungi</taxon>
        <taxon>Dikarya</taxon>
        <taxon>Basidiomycota</taxon>
        <taxon>Agaricomycotina</taxon>
        <taxon>Tremellomycetes</taxon>
        <taxon>Tremellales</taxon>
        <taxon>Trimorphomycetaceae</taxon>
        <taxon>Saitozyma</taxon>
    </lineage>
</organism>
<keyword evidence="5 13" id="KW-0949">S-adenosyl-L-methionine</keyword>
<dbReference type="InterPro" id="IPR016219">
    <property type="entry name" value="Phosphatid-EA_MeTrfase_fun"/>
</dbReference>
<evidence type="ECO:0000256" key="4">
    <source>
        <dbReference type="ARBA" id="ARBA00022679"/>
    </source>
</evidence>
<dbReference type="EMBL" id="RSCD01000008">
    <property type="protein sequence ID" value="RSH91521.1"/>
    <property type="molecule type" value="Genomic_DNA"/>
</dbReference>
<keyword evidence="4 13" id="KW-0808">Transferase</keyword>
<evidence type="ECO:0000256" key="13">
    <source>
        <dbReference type="HAMAP-Rule" id="MF_03217"/>
    </source>
</evidence>